<sequence length="372" mass="37774">MADMAGDRMLGCLFGGAVGEALGRPVEGMSVAEIRAAYGPAGVTGLPARAEIGEATQLSLLTAQAGVQASIRARAKGIGGAYLGLVQANYLAWLRARGERMPEQDLLVSGPALRDPAVTARRGAGRTTLAALRMAAERGKPGWPLGRVDEPVNDSKGCAGTVRAAPCGFGYPDPGVVFTWGQGTAALTHGHPSGRLPAGTLAVAVSALVHGATLADALGHAMARLREHEGHEETTAALEKALALPRGGPASQVPERLESLGGGFTGPEALAIAVHAALAAEAAGGHPLEIVPRGTLLAVNHSGDSDSTGAICGNLLGARYGSRAVPEHWRAGVEAAGVIAVLAEGSAVEFGPSPPADSYGEPPMDWHSRFYA</sequence>
<protein>
    <submittedName>
        <fullName evidence="4">ADP-ribosylglycohydrolase</fullName>
    </submittedName>
</protein>
<feature type="binding site" evidence="3">
    <location>
        <position position="307"/>
    </location>
    <ligand>
        <name>Mg(2+)</name>
        <dbReference type="ChEBI" id="CHEBI:18420"/>
        <label>1</label>
    </ligand>
</feature>
<proteinExistence type="inferred from homology"/>
<keyword evidence="3" id="KW-0479">Metal-binding</keyword>
<evidence type="ECO:0000313" key="5">
    <source>
        <dbReference type="Proteomes" id="UP000529783"/>
    </source>
</evidence>
<dbReference type="GO" id="GO:0016787">
    <property type="term" value="F:hydrolase activity"/>
    <property type="evidence" value="ECO:0007669"/>
    <property type="project" value="UniProtKB-KW"/>
</dbReference>
<evidence type="ECO:0000256" key="3">
    <source>
        <dbReference type="PIRSR" id="PIRSR605502-1"/>
    </source>
</evidence>
<dbReference type="Proteomes" id="UP000529783">
    <property type="component" value="Unassembled WGS sequence"/>
</dbReference>
<dbReference type="InterPro" id="IPR005502">
    <property type="entry name" value="Ribosyl_crysJ1"/>
</dbReference>
<evidence type="ECO:0000256" key="1">
    <source>
        <dbReference type="ARBA" id="ARBA00010702"/>
    </source>
</evidence>
<evidence type="ECO:0000256" key="2">
    <source>
        <dbReference type="ARBA" id="ARBA00022801"/>
    </source>
</evidence>
<reference evidence="4 5" key="1">
    <citation type="submission" date="2020-07" db="EMBL/GenBank/DDBJ databases">
        <title>Sequencing the genomes of 1000 actinobacteria strains.</title>
        <authorList>
            <person name="Klenk H.-P."/>
        </authorList>
    </citation>
    <scope>NUCLEOTIDE SEQUENCE [LARGE SCALE GENOMIC DNA]</scope>
    <source>
        <strain evidence="4 5">DSM 40398</strain>
    </source>
</reference>
<feature type="binding site" evidence="3">
    <location>
        <position position="304"/>
    </location>
    <ligand>
        <name>Mg(2+)</name>
        <dbReference type="ChEBI" id="CHEBI:18420"/>
        <label>2</label>
    </ligand>
</feature>
<feature type="binding site" evidence="3">
    <location>
        <position position="59"/>
    </location>
    <ligand>
        <name>Mg(2+)</name>
        <dbReference type="ChEBI" id="CHEBI:18420"/>
        <label>1</label>
    </ligand>
</feature>
<comment type="cofactor">
    <cofactor evidence="3">
        <name>Mg(2+)</name>
        <dbReference type="ChEBI" id="CHEBI:18420"/>
    </cofactor>
    <text evidence="3">Binds 2 magnesium ions per subunit.</text>
</comment>
<keyword evidence="2 4" id="KW-0378">Hydrolase</keyword>
<dbReference type="InterPro" id="IPR050792">
    <property type="entry name" value="ADP-ribosylglycohydrolase"/>
</dbReference>
<gene>
    <name evidence="4" type="ORF">BJY14_001221</name>
</gene>
<keyword evidence="5" id="KW-1185">Reference proteome</keyword>
<organism evidence="4 5">
    <name type="scientific">Actinomadura luteofluorescens</name>
    <dbReference type="NCBI Taxonomy" id="46163"/>
    <lineage>
        <taxon>Bacteria</taxon>
        <taxon>Bacillati</taxon>
        <taxon>Actinomycetota</taxon>
        <taxon>Actinomycetes</taxon>
        <taxon>Streptosporangiales</taxon>
        <taxon>Thermomonosporaceae</taxon>
        <taxon>Actinomadura</taxon>
    </lineage>
</organism>
<feature type="binding site" evidence="3">
    <location>
        <position position="306"/>
    </location>
    <ligand>
        <name>Mg(2+)</name>
        <dbReference type="ChEBI" id="CHEBI:18420"/>
        <label>1</label>
    </ligand>
</feature>
<dbReference type="PANTHER" id="PTHR16222">
    <property type="entry name" value="ADP-RIBOSYLGLYCOHYDROLASE"/>
    <property type="match status" value="1"/>
</dbReference>
<dbReference type="PANTHER" id="PTHR16222:SF24">
    <property type="entry name" value="ADP-RIBOSYLHYDROLASE ARH3"/>
    <property type="match status" value="1"/>
</dbReference>
<comment type="similarity">
    <text evidence="1">Belongs to the ADP-ribosylglycohydrolase family.</text>
</comment>
<dbReference type="RefSeq" id="WP_179842700.1">
    <property type="nucleotide sequence ID" value="NZ_JACCBA010000001.1"/>
</dbReference>
<dbReference type="Pfam" id="PF03747">
    <property type="entry name" value="ADP_ribosyl_GH"/>
    <property type="match status" value="1"/>
</dbReference>
<keyword evidence="3" id="KW-0460">Magnesium</keyword>
<dbReference type="InterPro" id="IPR036705">
    <property type="entry name" value="Ribosyl_crysJ1_sf"/>
</dbReference>
<accession>A0A7Y9ECH2</accession>
<dbReference type="SUPFAM" id="SSF101478">
    <property type="entry name" value="ADP-ribosylglycohydrolase"/>
    <property type="match status" value="1"/>
</dbReference>
<dbReference type="GO" id="GO:0046872">
    <property type="term" value="F:metal ion binding"/>
    <property type="evidence" value="ECO:0007669"/>
    <property type="project" value="UniProtKB-KW"/>
</dbReference>
<comment type="caution">
    <text evidence="4">The sequence shown here is derived from an EMBL/GenBank/DDBJ whole genome shotgun (WGS) entry which is preliminary data.</text>
</comment>
<dbReference type="Gene3D" id="1.10.4080.10">
    <property type="entry name" value="ADP-ribosylation/Crystallin J1"/>
    <property type="match status" value="1"/>
</dbReference>
<evidence type="ECO:0000313" key="4">
    <source>
        <dbReference type="EMBL" id="NYD45238.1"/>
    </source>
</evidence>
<dbReference type="EMBL" id="JACCBA010000001">
    <property type="protein sequence ID" value="NYD45238.1"/>
    <property type="molecule type" value="Genomic_DNA"/>
</dbReference>
<name>A0A7Y9ECH2_9ACTN</name>
<dbReference type="AlphaFoldDB" id="A0A7Y9ECH2"/>